<gene>
    <name evidence="2" type="ORF">BGZ65_011144</name>
</gene>
<comment type="caution">
    <text evidence="2">The sequence shown here is derived from an EMBL/GenBank/DDBJ whole genome shotgun (WGS) entry which is preliminary data.</text>
</comment>
<evidence type="ECO:0000313" key="3">
    <source>
        <dbReference type="Proteomes" id="UP000749646"/>
    </source>
</evidence>
<feature type="non-terminal residue" evidence="2">
    <location>
        <position position="1"/>
    </location>
</feature>
<feature type="compositionally biased region" description="Polar residues" evidence="1">
    <location>
        <begin position="1"/>
        <end position="10"/>
    </location>
</feature>
<proteinExistence type="predicted"/>
<dbReference type="Proteomes" id="UP000749646">
    <property type="component" value="Unassembled WGS sequence"/>
</dbReference>
<sequence length="121" mass="13654">TGSTDWNRVSQPPARALEPDKQSPIMVIDLTDDDDTDSVLVPEPSQHQCQQEPPQPRLPILTNTNTNPYYDILKWTADDIDKTWDSWLEVGDNWEFISTNVLNGKHSPFACQAFIMGKGVV</sequence>
<reference evidence="2" key="1">
    <citation type="journal article" date="2020" name="Fungal Divers.">
        <title>Resolving the Mortierellaceae phylogeny through synthesis of multi-gene phylogenetics and phylogenomics.</title>
        <authorList>
            <person name="Vandepol N."/>
            <person name="Liber J."/>
            <person name="Desiro A."/>
            <person name="Na H."/>
            <person name="Kennedy M."/>
            <person name="Barry K."/>
            <person name="Grigoriev I.V."/>
            <person name="Miller A.N."/>
            <person name="O'Donnell K."/>
            <person name="Stajich J.E."/>
            <person name="Bonito G."/>
        </authorList>
    </citation>
    <scope>NUCLEOTIDE SEQUENCE</scope>
    <source>
        <strain evidence="2">MES-2147</strain>
    </source>
</reference>
<evidence type="ECO:0000313" key="2">
    <source>
        <dbReference type="EMBL" id="KAF9920572.1"/>
    </source>
</evidence>
<organism evidence="2 3">
    <name type="scientific">Modicella reniformis</name>
    <dbReference type="NCBI Taxonomy" id="1440133"/>
    <lineage>
        <taxon>Eukaryota</taxon>
        <taxon>Fungi</taxon>
        <taxon>Fungi incertae sedis</taxon>
        <taxon>Mucoromycota</taxon>
        <taxon>Mortierellomycotina</taxon>
        <taxon>Mortierellomycetes</taxon>
        <taxon>Mortierellales</taxon>
        <taxon>Mortierellaceae</taxon>
        <taxon>Modicella</taxon>
    </lineage>
</organism>
<feature type="region of interest" description="Disordered" evidence="1">
    <location>
        <begin position="1"/>
        <end position="24"/>
    </location>
</feature>
<dbReference type="AlphaFoldDB" id="A0A9P6IHB4"/>
<name>A0A9P6IHB4_9FUNG</name>
<keyword evidence="3" id="KW-1185">Reference proteome</keyword>
<evidence type="ECO:0000256" key="1">
    <source>
        <dbReference type="SAM" id="MobiDB-lite"/>
    </source>
</evidence>
<dbReference type="EMBL" id="JAAAHW010011227">
    <property type="protein sequence ID" value="KAF9920572.1"/>
    <property type="molecule type" value="Genomic_DNA"/>
</dbReference>
<dbReference type="OrthoDB" id="2440721at2759"/>
<protein>
    <submittedName>
        <fullName evidence="2">Uncharacterized protein</fullName>
    </submittedName>
</protein>
<accession>A0A9P6IHB4</accession>